<evidence type="ECO:0000256" key="4">
    <source>
        <dbReference type="ARBA" id="ARBA00022801"/>
    </source>
</evidence>
<name>A0ABX8TC46_9HYPH</name>
<dbReference type="CDD" id="cd09871">
    <property type="entry name" value="PIN_MtVapC28-VapC30-like"/>
    <property type="match status" value="1"/>
</dbReference>
<evidence type="ECO:0000256" key="1">
    <source>
        <dbReference type="ARBA" id="ARBA00022649"/>
    </source>
</evidence>
<evidence type="ECO:0000256" key="3">
    <source>
        <dbReference type="ARBA" id="ARBA00022723"/>
    </source>
</evidence>
<evidence type="ECO:0000259" key="6">
    <source>
        <dbReference type="Pfam" id="PF01850"/>
    </source>
</evidence>
<protein>
    <recommendedName>
        <fullName evidence="5">Ribonuclease VapC</fullName>
        <shortName evidence="5">RNase VapC</shortName>
        <ecNumber evidence="5">3.1.-.-</ecNumber>
    </recommendedName>
    <alternativeName>
        <fullName evidence="5">Toxin VapC</fullName>
    </alternativeName>
</protein>
<feature type="binding site" evidence="5">
    <location>
        <position position="11"/>
    </location>
    <ligand>
        <name>Mg(2+)</name>
        <dbReference type="ChEBI" id="CHEBI:18420"/>
    </ligand>
</feature>
<dbReference type="InterPro" id="IPR022907">
    <property type="entry name" value="VapC_family"/>
</dbReference>
<comment type="function">
    <text evidence="5">Toxic component of a toxin-antitoxin (TA) system. An RNase.</text>
</comment>
<keyword evidence="3 5" id="KW-0479">Metal-binding</keyword>
<keyword evidence="2 5" id="KW-0540">Nuclease</keyword>
<proteinExistence type="inferred from homology"/>
<evidence type="ECO:0000256" key="2">
    <source>
        <dbReference type="ARBA" id="ARBA00022722"/>
    </source>
</evidence>
<keyword evidence="5" id="KW-0800">Toxin</keyword>
<dbReference type="HAMAP" id="MF_00265">
    <property type="entry name" value="VapC_Nob1"/>
    <property type="match status" value="1"/>
</dbReference>
<dbReference type="Pfam" id="PF01850">
    <property type="entry name" value="PIN"/>
    <property type="match status" value="1"/>
</dbReference>
<dbReference type="RefSeq" id="WP_174051895.1">
    <property type="nucleotide sequence ID" value="NZ_CP072171.1"/>
</dbReference>
<comment type="similarity">
    <text evidence="5">Belongs to the PINc/VapC protein family.</text>
</comment>
<feature type="domain" description="PIN" evidence="6">
    <location>
        <begin position="8"/>
        <end position="140"/>
    </location>
</feature>
<dbReference type="Gene3D" id="3.40.50.1010">
    <property type="entry name" value="5'-nuclease"/>
    <property type="match status" value="1"/>
</dbReference>
<accession>A0ABX8TC46</accession>
<keyword evidence="4 5" id="KW-0378">Hydrolase</keyword>
<dbReference type="InterPro" id="IPR029060">
    <property type="entry name" value="PIN-like_dom_sf"/>
</dbReference>
<geneLocation type="plasmid" evidence="7 8">
    <name>unnamed2</name>
</geneLocation>
<comment type="cofactor">
    <cofactor evidence="5">
        <name>Mg(2+)</name>
        <dbReference type="ChEBI" id="CHEBI:18420"/>
    </cofactor>
</comment>
<evidence type="ECO:0000313" key="7">
    <source>
        <dbReference type="EMBL" id="QYA10811.1"/>
    </source>
</evidence>
<dbReference type="SUPFAM" id="SSF88723">
    <property type="entry name" value="PIN domain-like"/>
    <property type="match status" value="1"/>
</dbReference>
<keyword evidence="8" id="KW-1185">Reference proteome</keyword>
<evidence type="ECO:0000256" key="5">
    <source>
        <dbReference type="HAMAP-Rule" id="MF_00265"/>
    </source>
</evidence>
<keyword evidence="7" id="KW-0614">Plasmid</keyword>
<dbReference type="EMBL" id="CP072171">
    <property type="protein sequence ID" value="QYA10811.1"/>
    <property type="molecule type" value="Genomic_DNA"/>
</dbReference>
<dbReference type="Proteomes" id="UP000826513">
    <property type="component" value="Plasmid unnamed2"/>
</dbReference>
<evidence type="ECO:0000313" key="8">
    <source>
        <dbReference type="Proteomes" id="UP000826513"/>
    </source>
</evidence>
<organism evidence="7 8">
    <name type="scientific">Agrobacterium larrymoorei</name>
    <dbReference type="NCBI Taxonomy" id="160699"/>
    <lineage>
        <taxon>Bacteria</taxon>
        <taxon>Pseudomonadati</taxon>
        <taxon>Pseudomonadota</taxon>
        <taxon>Alphaproteobacteria</taxon>
        <taxon>Hyphomicrobiales</taxon>
        <taxon>Rhizobiaceae</taxon>
        <taxon>Rhizobium/Agrobacterium group</taxon>
        <taxon>Agrobacterium</taxon>
    </lineage>
</organism>
<dbReference type="EC" id="3.1.-.-" evidence="5"/>
<keyword evidence="5" id="KW-0460">Magnesium</keyword>
<sequence length="142" mass="15179">MSYGGRTVFVDASVIIAILNEEPGYQVLERLLEGESKLYVSPIVKFEAVNALTALYAGSGNADTFDQARAIVDEFIEAMGAREIAIDGKVGRIALDAMGQFGKVAGHPAALNLGDCFSYGAAKTYRLKLAYLGDDFSQTDMA</sequence>
<feature type="binding site" evidence="5">
    <location>
        <position position="115"/>
    </location>
    <ligand>
        <name>Mg(2+)</name>
        <dbReference type="ChEBI" id="CHEBI:18420"/>
    </ligand>
</feature>
<keyword evidence="1 5" id="KW-1277">Toxin-antitoxin system</keyword>
<gene>
    <name evidence="5" type="primary">vapC</name>
    <name evidence="7" type="ORF">J5285_26010</name>
</gene>
<reference evidence="7 8" key="1">
    <citation type="submission" date="2021-03" db="EMBL/GenBank/DDBJ databases">
        <title>Rapid diversification of plasmids in a genus of pathogenic and nitrogen fixing bacteria.</title>
        <authorList>
            <person name="Weisberg A.J."/>
            <person name="Miller M."/>
            <person name="Ream W."/>
            <person name="Grunwald N.J."/>
            <person name="Chang J.H."/>
        </authorList>
    </citation>
    <scope>NUCLEOTIDE SEQUENCE [LARGE SCALE GENOMIC DNA]</scope>
    <source>
        <strain evidence="7 8">AF3.44</strain>
        <plasmid evidence="7 8">unnamed2</plasmid>
    </source>
</reference>
<dbReference type="InterPro" id="IPR002716">
    <property type="entry name" value="PIN_dom"/>
</dbReference>